<dbReference type="PANTHER" id="PTHR12110">
    <property type="entry name" value="HYDROXYPYRUVATE ISOMERASE"/>
    <property type="match status" value="1"/>
</dbReference>
<dbReference type="GO" id="GO:0016853">
    <property type="term" value="F:isomerase activity"/>
    <property type="evidence" value="ECO:0007669"/>
    <property type="project" value="UniProtKB-KW"/>
</dbReference>
<dbReference type="RefSeq" id="WP_380714135.1">
    <property type="nucleotide sequence ID" value="NZ_JBHUML010000005.1"/>
</dbReference>
<dbReference type="SUPFAM" id="SSF51658">
    <property type="entry name" value="Xylose isomerase-like"/>
    <property type="match status" value="1"/>
</dbReference>
<sequence>MWKTGVCSVTFREKSVDEIIELASQAELHSIEWGGDVHVPPGDTSAAARTAEKTKEAGLEVSSYGSYYKAGVENADPFRTVLDTASALGAPSIRIWAGVKGSDDIEPEERQQVIRDIQDAASLAKEKGIGVHLEYHGGTLTDTADSARHLMEELQHPNVQLYWQPAVGLSLEERLASIETVKPWLRHVHVFFWRGTTRYPLEDGQEEWRAYFQQIPDSGDRYAMLEFVQDDDPEQFLRDAAVLHKLLTPVEH</sequence>
<feature type="domain" description="Xylose isomerase-like TIM barrel" evidence="1">
    <location>
        <begin position="21"/>
        <end position="243"/>
    </location>
</feature>
<protein>
    <submittedName>
        <fullName evidence="2">Sugar phosphate isomerase/epimerase family protein</fullName>
    </submittedName>
</protein>
<keyword evidence="3" id="KW-1185">Reference proteome</keyword>
<dbReference type="EMBL" id="JBHUML010000005">
    <property type="protein sequence ID" value="MFD2706832.1"/>
    <property type="molecule type" value="Genomic_DNA"/>
</dbReference>
<dbReference type="InterPro" id="IPR036237">
    <property type="entry name" value="Xyl_isomerase-like_sf"/>
</dbReference>
<proteinExistence type="predicted"/>
<dbReference type="PANTHER" id="PTHR12110:SF41">
    <property type="entry name" value="INOSOSE DEHYDRATASE"/>
    <property type="match status" value="1"/>
</dbReference>
<dbReference type="Proteomes" id="UP001597520">
    <property type="component" value="Unassembled WGS sequence"/>
</dbReference>
<evidence type="ECO:0000313" key="2">
    <source>
        <dbReference type="EMBL" id="MFD2706832.1"/>
    </source>
</evidence>
<organism evidence="2 3">
    <name type="scientific">Salibacterium lacus</name>
    <dbReference type="NCBI Taxonomy" id="1898109"/>
    <lineage>
        <taxon>Bacteria</taxon>
        <taxon>Bacillati</taxon>
        <taxon>Bacillota</taxon>
        <taxon>Bacilli</taxon>
        <taxon>Bacillales</taxon>
        <taxon>Bacillaceae</taxon>
    </lineage>
</organism>
<dbReference type="InterPro" id="IPR050312">
    <property type="entry name" value="IolE/XylAMocC-like"/>
</dbReference>
<dbReference type="InterPro" id="IPR013022">
    <property type="entry name" value="Xyl_isomerase-like_TIM-brl"/>
</dbReference>
<dbReference type="Pfam" id="PF01261">
    <property type="entry name" value="AP_endonuc_2"/>
    <property type="match status" value="1"/>
</dbReference>
<evidence type="ECO:0000313" key="3">
    <source>
        <dbReference type="Proteomes" id="UP001597520"/>
    </source>
</evidence>
<accession>A0ABW5T670</accession>
<evidence type="ECO:0000259" key="1">
    <source>
        <dbReference type="Pfam" id="PF01261"/>
    </source>
</evidence>
<gene>
    <name evidence="2" type="ORF">ACFSUB_15320</name>
</gene>
<reference evidence="3" key="1">
    <citation type="journal article" date="2019" name="Int. J. Syst. Evol. Microbiol.">
        <title>The Global Catalogue of Microorganisms (GCM) 10K type strain sequencing project: providing services to taxonomists for standard genome sequencing and annotation.</title>
        <authorList>
            <consortium name="The Broad Institute Genomics Platform"/>
            <consortium name="The Broad Institute Genome Sequencing Center for Infectious Disease"/>
            <person name="Wu L."/>
            <person name="Ma J."/>
        </authorList>
    </citation>
    <scope>NUCLEOTIDE SEQUENCE [LARGE SCALE GENOMIC DNA]</scope>
    <source>
        <strain evidence="3">KCTC 33792</strain>
    </source>
</reference>
<name>A0ABW5T670_9BACI</name>
<dbReference type="Gene3D" id="3.20.20.150">
    <property type="entry name" value="Divalent-metal-dependent TIM barrel enzymes"/>
    <property type="match status" value="1"/>
</dbReference>
<comment type="caution">
    <text evidence="2">The sequence shown here is derived from an EMBL/GenBank/DDBJ whole genome shotgun (WGS) entry which is preliminary data.</text>
</comment>
<keyword evidence="2" id="KW-0413">Isomerase</keyword>